<accession>A0A9X0YW75</accession>
<dbReference type="GO" id="GO:0016020">
    <property type="term" value="C:membrane"/>
    <property type="evidence" value="ECO:0007669"/>
    <property type="project" value="InterPro"/>
</dbReference>
<evidence type="ECO:0000256" key="1">
    <source>
        <dbReference type="ARBA" id="ARBA00022448"/>
    </source>
</evidence>
<dbReference type="CDD" id="cd03260">
    <property type="entry name" value="ABC_PstB_phosphate_transporter"/>
    <property type="match status" value="1"/>
</dbReference>
<dbReference type="OrthoDB" id="1679618at2"/>
<dbReference type="GO" id="GO:0005315">
    <property type="term" value="F:phosphate transmembrane transporter activity"/>
    <property type="evidence" value="ECO:0007669"/>
    <property type="project" value="InterPro"/>
</dbReference>
<keyword evidence="6" id="KW-1185">Reference proteome</keyword>
<dbReference type="GO" id="GO:0035435">
    <property type="term" value="P:phosphate ion transmembrane transport"/>
    <property type="evidence" value="ECO:0007669"/>
    <property type="project" value="InterPro"/>
</dbReference>
<dbReference type="InterPro" id="IPR017871">
    <property type="entry name" value="ABC_transporter-like_CS"/>
</dbReference>
<dbReference type="SMART" id="SM00382">
    <property type="entry name" value="AAA"/>
    <property type="match status" value="1"/>
</dbReference>
<dbReference type="Proteomes" id="UP001138793">
    <property type="component" value="Unassembled WGS sequence"/>
</dbReference>
<dbReference type="RefSeq" id="WP_149473634.1">
    <property type="nucleotide sequence ID" value="NZ_JAGGMB010000025.1"/>
</dbReference>
<reference evidence="5" key="1">
    <citation type="submission" date="2021-03" db="EMBL/GenBank/DDBJ databases">
        <title>Genomic Encyclopedia of Type Strains, Phase IV (KMG-IV): sequencing the most valuable type-strain genomes for metagenomic binning, comparative biology and taxonomic classification.</title>
        <authorList>
            <person name="Goeker M."/>
        </authorList>
    </citation>
    <scope>NUCLEOTIDE SEQUENCE</scope>
    <source>
        <strain evidence="5">DSM 107338</strain>
    </source>
</reference>
<dbReference type="PROSITE" id="PS00211">
    <property type="entry name" value="ABC_TRANSPORTER_1"/>
    <property type="match status" value="1"/>
</dbReference>
<dbReference type="AlphaFoldDB" id="A0A9X0YW75"/>
<proteinExistence type="predicted"/>
<evidence type="ECO:0000256" key="2">
    <source>
        <dbReference type="ARBA" id="ARBA00022741"/>
    </source>
</evidence>
<keyword evidence="2" id="KW-0547">Nucleotide-binding</keyword>
<evidence type="ECO:0000313" key="5">
    <source>
        <dbReference type="EMBL" id="MBP2080003.1"/>
    </source>
</evidence>
<keyword evidence="3 5" id="KW-0067">ATP-binding</keyword>
<dbReference type="GO" id="GO:0016887">
    <property type="term" value="F:ATP hydrolysis activity"/>
    <property type="evidence" value="ECO:0007669"/>
    <property type="project" value="InterPro"/>
</dbReference>
<gene>
    <name evidence="5" type="ORF">J2Z64_004315</name>
</gene>
<dbReference type="Pfam" id="PF00005">
    <property type="entry name" value="ABC_tran"/>
    <property type="match status" value="1"/>
</dbReference>
<dbReference type="PANTHER" id="PTHR43423:SF1">
    <property type="entry name" value="ABC TRANSPORTER I FAMILY MEMBER 17"/>
    <property type="match status" value="1"/>
</dbReference>
<dbReference type="PANTHER" id="PTHR43423">
    <property type="entry name" value="ABC TRANSPORTER I FAMILY MEMBER 17"/>
    <property type="match status" value="1"/>
</dbReference>
<protein>
    <submittedName>
        <fullName evidence="5">ABC transport system ATP-binding protein</fullName>
    </submittedName>
</protein>
<evidence type="ECO:0000259" key="4">
    <source>
        <dbReference type="PROSITE" id="PS50893"/>
    </source>
</evidence>
<keyword evidence="1" id="KW-0813">Transport</keyword>
<dbReference type="EMBL" id="JAGGMB010000025">
    <property type="protein sequence ID" value="MBP2080003.1"/>
    <property type="molecule type" value="Genomic_DNA"/>
</dbReference>
<feature type="domain" description="ABC transporter" evidence="4">
    <location>
        <begin position="9"/>
        <end position="239"/>
    </location>
</feature>
<dbReference type="InterPro" id="IPR027417">
    <property type="entry name" value="P-loop_NTPase"/>
</dbReference>
<evidence type="ECO:0000256" key="3">
    <source>
        <dbReference type="ARBA" id="ARBA00022840"/>
    </source>
</evidence>
<evidence type="ECO:0000313" key="6">
    <source>
        <dbReference type="Proteomes" id="UP001138793"/>
    </source>
</evidence>
<dbReference type="Gene3D" id="3.40.50.300">
    <property type="entry name" value="P-loop containing nucleotide triphosphate hydrolases"/>
    <property type="match status" value="1"/>
</dbReference>
<dbReference type="SUPFAM" id="SSF52540">
    <property type="entry name" value="P-loop containing nucleoside triphosphate hydrolases"/>
    <property type="match status" value="1"/>
</dbReference>
<dbReference type="InterPro" id="IPR003593">
    <property type="entry name" value="AAA+_ATPase"/>
</dbReference>
<dbReference type="InterPro" id="IPR005670">
    <property type="entry name" value="PstB-like"/>
</dbReference>
<dbReference type="PROSITE" id="PS50893">
    <property type="entry name" value="ABC_TRANSPORTER_2"/>
    <property type="match status" value="1"/>
</dbReference>
<dbReference type="GO" id="GO:0005524">
    <property type="term" value="F:ATP binding"/>
    <property type="evidence" value="ECO:0007669"/>
    <property type="project" value="UniProtKB-KW"/>
</dbReference>
<organism evidence="5 6">
    <name type="scientific">Oceanobacillus polygoni</name>
    <dbReference type="NCBI Taxonomy" id="1235259"/>
    <lineage>
        <taxon>Bacteria</taxon>
        <taxon>Bacillati</taxon>
        <taxon>Bacillota</taxon>
        <taxon>Bacilli</taxon>
        <taxon>Bacillales</taxon>
        <taxon>Bacillaceae</taxon>
        <taxon>Oceanobacillus</taxon>
    </lineage>
</organism>
<name>A0A9X0YW75_9BACI</name>
<dbReference type="InterPro" id="IPR003439">
    <property type="entry name" value="ABC_transporter-like_ATP-bd"/>
</dbReference>
<sequence length="243" mass="27377">MTSSDPVAIKFKNVNYSDGKLPILKNINGFFPKAKITTIVGPSGAGKTTLFRLCNGLISPSSGETIVNERDINYYEPTQLRRTFGLALQRATMLRGNVFKNLSMPRILQDKRLHKNEAKELLNDVGLDPNILERNVKDLSGGQRQKVSIARTLVNKPNILLLDEITSSLDQVSQLDIETLIKQLNEKYKVTIIWITHNLQQARSVGDYTWVMMDGQLVESGEISLLHHPQHAKVKRFIKGEVE</sequence>
<comment type="caution">
    <text evidence="5">The sequence shown here is derived from an EMBL/GenBank/DDBJ whole genome shotgun (WGS) entry which is preliminary data.</text>
</comment>